<evidence type="ECO:0000313" key="1">
    <source>
        <dbReference type="EMBL" id="TKR27633.1"/>
    </source>
</evidence>
<gene>
    <name evidence="1" type="ORF">DM868_00635</name>
</gene>
<dbReference type="Gene3D" id="3.40.250.10">
    <property type="entry name" value="Rhodanese-like domain"/>
    <property type="match status" value="1"/>
</dbReference>
<dbReference type="Proteomes" id="UP000308037">
    <property type="component" value="Unassembled WGS sequence"/>
</dbReference>
<dbReference type="EMBL" id="QKNX01000001">
    <property type="protein sequence ID" value="TKR27633.1"/>
    <property type="molecule type" value="Genomic_DNA"/>
</dbReference>
<dbReference type="OrthoDB" id="9180at2157"/>
<evidence type="ECO:0000313" key="2">
    <source>
        <dbReference type="Proteomes" id="UP000308037"/>
    </source>
</evidence>
<reference evidence="1 2" key="1">
    <citation type="submission" date="2019-04" db="EMBL/GenBank/DDBJ databases">
        <title>Natronomonas sp. F20-122 a newhaloarchaeon isolated from a saline saltern of Isla Bacuta, Huelva, Spain.</title>
        <authorList>
            <person name="Duran-Viseras A."/>
            <person name="Sanchez-Porro C."/>
            <person name="Ventosa A."/>
        </authorList>
    </citation>
    <scope>NUCLEOTIDE SEQUENCE [LARGE SCALE GENOMIC DNA]</scope>
    <source>
        <strain evidence="1 2">F20-122</strain>
    </source>
</reference>
<keyword evidence="2" id="KW-1185">Reference proteome</keyword>
<dbReference type="SUPFAM" id="SSF52821">
    <property type="entry name" value="Rhodanese/Cell cycle control phosphatase"/>
    <property type="match status" value="1"/>
</dbReference>
<proteinExistence type="predicted"/>
<name>A0A4V5ZPG6_9EURY</name>
<dbReference type="RefSeq" id="WP_137274931.1">
    <property type="nucleotide sequence ID" value="NZ_QKNX01000001.1"/>
</dbReference>
<organism evidence="1 2">
    <name type="scientific">Natronomonas salsuginis</name>
    <dbReference type="NCBI Taxonomy" id="2217661"/>
    <lineage>
        <taxon>Archaea</taxon>
        <taxon>Methanobacteriati</taxon>
        <taxon>Methanobacteriota</taxon>
        <taxon>Stenosarchaea group</taxon>
        <taxon>Halobacteria</taxon>
        <taxon>Halobacteriales</taxon>
        <taxon>Natronomonadaceae</taxon>
        <taxon>Natronomonas</taxon>
    </lineage>
</organism>
<protein>
    <submittedName>
        <fullName evidence="1">Uncharacterized protein</fullName>
    </submittedName>
</protein>
<comment type="caution">
    <text evidence="1">The sequence shown here is derived from an EMBL/GenBank/DDBJ whole genome shotgun (WGS) entry which is preliminary data.</text>
</comment>
<sequence>MGDSTASLPTDISAEQLKRLIDGEETFELVDTRDDENFEGWRLADAIQFVYKPDHEFDLDTFTAATGLERNDSIVRAGARSKSVCGRVTYWRSLPASRATCTRLSR</sequence>
<dbReference type="InterPro" id="IPR036873">
    <property type="entry name" value="Rhodanese-like_dom_sf"/>
</dbReference>
<dbReference type="AlphaFoldDB" id="A0A4V5ZPG6"/>
<accession>A0A4V5ZPG6</accession>